<sequence length="244" mass="25314">MTRPQAQAGALAALIEAQGGTAVRQPLLDIVPPTDPYPFAAALGALSSFDLVVFVSPTALDLTFAQLGRDWPSTVPVAVVGPGSAARARELGAATVISPPLQHDSEGLLREAAMHDLAGRRVLLVRGEGGRDILPEALTARGATLTIVPAYRRRPPDFDDTGLTRLLDAGIDAAVISSSEAAGVLFTLAGGAARERLQSLLYFAPHPRIVAALHAQGATRVEPCATGDAGTVDSLCHHFADPQP</sequence>
<dbReference type="Pfam" id="PF02602">
    <property type="entry name" value="HEM4"/>
    <property type="match status" value="1"/>
</dbReference>
<dbReference type="InterPro" id="IPR003754">
    <property type="entry name" value="4pyrrol_synth_uPrphyn_synth"/>
</dbReference>
<dbReference type="PANTHER" id="PTHR38042">
    <property type="entry name" value="UROPORPHYRINOGEN-III SYNTHASE, CHLOROPLASTIC"/>
    <property type="match status" value="1"/>
</dbReference>
<dbReference type="EMBL" id="BMYO01000006">
    <property type="protein sequence ID" value="GHD64250.1"/>
    <property type="molecule type" value="Genomic_DNA"/>
</dbReference>
<keyword evidence="5 9" id="KW-0627">Porphyrin biosynthesis</keyword>
<dbReference type="Proteomes" id="UP000604737">
    <property type="component" value="Unassembled WGS sequence"/>
</dbReference>
<keyword evidence="12" id="KW-1185">Reference proteome</keyword>
<evidence type="ECO:0000313" key="12">
    <source>
        <dbReference type="Proteomes" id="UP000604737"/>
    </source>
</evidence>
<dbReference type="EC" id="4.2.1.75" evidence="3 9"/>
<evidence type="ECO:0000256" key="3">
    <source>
        <dbReference type="ARBA" id="ARBA00013109"/>
    </source>
</evidence>
<dbReference type="InterPro" id="IPR036108">
    <property type="entry name" value="4pyrrol_syn_uPrphyn_synt_sf"/>
</dbReference>
<organism evidence="11 12">
    <name type="scientific">Jeongeupia chitinilytica</name>
    <dbReference type="NCBI Taxonomy" id="1041641"/>
    <lineage>
        <taxon>Bacteria</taxon>
        <taxon>Pseudomonadati</taxon>
        <taxon>Pseudomonadota</taxon>
        <taxon>Betaproteobacteria</taxon>
        <taxon>Neisseriales</taxon>
        <taxon>Chitinibacteraceae</taxon>
        <taxon>Jeongeupia</taxon>
    </lineage>
</organism>
<reference evidence="12" key="1">
    <citation type="journal article" date="2019" name="Int. J. Syst. Evol. Microbiol.">
        <title>The Global Catalogue of Microorganisms (GCM) 10K type strain sequencing project: providing services to taxonomists for standard genome sequencing and annotation.</title>
        <authorList>
            <consortium name="The Broad Institute Genomics Platform"/>
            <consortium name="The Broad Institute Genome Sequencing Center for Infectious Disease"/>
            <person name="Wu L."/>
            <person name="Ma J."/>
        </authorList>
    </citation>
    <scope>NUCLEOTIDE SEQUENCE [LARGE SCALE GENOMIC DNA]</scope>
    <source>
        <strain evidence="12">KCTC 23701</strain>
    </source>
</reference>
<evidence type="ECO:0000313" key="11">
    <source>
        <dbReference type="EMBL" id="GHD64250.1"/>
    </source>
</evidence>
<evidence type="ECO:0000256" key="7">
    <source>
        <dbReference type="ARBA" id="ARBA00040167"/>
    </source>
</evidence>
<comment type="caution">
    <text evidence="11">The sequence shown here is derived from an EMBL/GenBank/DDBJ whole genome shotgun (WGS) entry which is preliminary data.</text>
</comment>
<keyword evidence="4 9" id="KW-0456">Lyase</keyword>
<dbReference type="SUPFAM" id="SSF69618">
    <property type="entry name" value="HemD-like"/>
    <property type="match status" value="1"/>
</dbReference>
<evidence type="ECO:0000256" key="4">
    <source>
        <dbReference type="ARBA" id="ARBA00023239"/>
    </source>
</evidence>
<comment type="pathway">
    <text evidence="1 9">Porphyrin-containing compound metabolism; protoporphyrin-IX biosynthesis; coproporphyrinogen-III from 5-aminolevulinate: step 3/4.</text>
</comment>
<evidence type="ECO:0000256" key="2">
    <source>
        <dbReference type="ARBA" id="ARBA00008133"/>
    </source>
</evidence>
<proteinExistence type="inferred from homology"/>
<protein>
    <recommendedName>
        <fullName evidence="7 9">Uroporphyrinogen-III synthase</fullName>
        <ecNumber evidence="3 9">4.2.1.75</ecNumber>
    </recommendedName>
</protein>
<evidence type="ECO:0000256" key="5">
    <source>
        <dbReference type="ARBA" id="ARBA00023244"/>
    </source>
</evidence>
<evidence type="ECO:0000256" key="9">
    <source>
        <dbReference type="RuleBase" id="RU366031"/>
    </source>
</evidence>
<accession>A0ABQ3H0H3</accession>
<evidence type="ECO:0000259" key="10">
    <source>
        <dbReference type="Pfam" id="PF02602"/>
    </source>
</evidence>
<evidence type="ECO:0000256" key="8">
    <source>
        <dbReference type="ARBA" id="ARBA00048617"/>
    </source>
</evidence>
<evidence type="ECO:0000256" key="6">
    <source>
        <dbReference type="ARBA" id="ARBA00037589"/>
    </source>
</evidence>
<comment type="similarity">
    <text evidence="2 9">Belongs to the uroporphyrinogen-III synthase family.</text>
</comment>
<comment type="catalytic activity">
    <reaction evidence="8 9">
        <text>hydroxymethylbilane = uroporphyrinogen III + H2O</text>
        <dbReference type="Rhea" id="RHEA:18965"/>
        <dbReference type="ChEBI" id="CHEBI:15377"/>
        <dbReference type="ChEBI" id="CHEBI:57308"/>
        <dbReference type="ChEBI" id="CHEBI:57845"/>
        <dbReference type="EC" id="4.2.1.75"/>
    </reaction>
</comment>
<dbReference type="Gene3D" id="3.40.50.10090">
    <property type="match status" value="2"/>
</dbReference>
<comment type="function">
    <text evidence="6 9">Catalyzes cyclization of the linear tetrapyrrole, hydroxymethylbilane, to the macrocyclic uroporphyrinogen III.</text>
</comment>
<evidence type="ECO:0000256" key="1">
    <source>
        <dbReference type="ARBA" id="ARBA00004772"/>
    </source>
</evidence>
<dbReference type="PANTHER" id="PTHR38042:SF1">
    <property type="entry name" value="UROPORPHYRINOGEN-III SYNTHASE, CHLOROPLASTIC"/>
    <property type="match status" value="1"/>
</dbReference>
<name>A0ABQ3H0H3_9NEIS</name>
<gene>
    <name evidence="11" type="ORF">GCM10007350_22940</name>
</gene>
<feature type="domain" description="Tetrapyrrole biosynthesis uroporphyrinogen III synthase" evidence="10">
    <location>
        <begin position="10"/>
        <end position="220"/>
    </location>
</feature>
<dbReference type="InterPro" id="IPR039793">
    <property type="entry name" value="UROS/Hem4"/>
</dbReference>
<dbReference type="CDD" id="cd06578">
    <property type="entry name" value="HemD"/>
    <property type="match status" value="1"/>
</dbReference>
<dbReference type="RefSeq" id="WP_189460942.1">
    <property type="nucleotide sequence ID" value="NZ_BMYO01000006.1"/>
</dbReference>